<dbReference type="EMBL" id="AASWKH010000020">
    <property type="protein sequence ID" value="EFH6096780.1"/>
    <property type="molecule type" value="Genomic_DNA"/>
</dbReference>
<dbReference type="Proteomes" id="UP000430387">
    <property type="component" value="Unassembled WGS sequence"/>
</dbReference>
<evidence type="ECO:0000313" key="14">
    <source>
        <dbReference type="EMBL" id="TXU28439.1"/>
    </source>
</evidence>
<dbReference type="EMBL" id="AP018802">
    <property type="protein sequence ID" value="BBF53775.1"/>
    <property type="molecule type" value="Genomic_DNA"/>
</dbReference>
<reference evidence="3 30" key="13">
    <citation type="submission" date="2019-12" db="EMBL/GenBank/DDBJ databases">
        <authorList>
            <consortium name="NARMS: The National Antimicrobial Resistance Monitoring System"/>
        </authorList>
    </citation>
    <scope>NUCLEOTIDE SEQUENCE [LARGE SCALE GENOMIC DNA]</scope>
    <source>
        <strain evidence="3 30">CVM N19EC0510</strain>
    </source>
</reference>
<dbReference type="OMA" id="QYATELW"/>
<evidence type="ECO:0000313" key="2">
    <source>
        <dbReference type="EMBL" id="BBF53775.1"/>
    </source>
</evidence>
<evidence type="ECO:0000313" key="11">
    <source>
        <dbReference type="EMBL" id="STL92500.1"/>
    </source>
</evidence>
<protein>
    <submittedName>
        <fullName evidence="5">Glycosidase</fullName>
    </submittedName>
    <submittedName>
        <fullName evidence="11">Putative CymC protein</fullName>
    </submittedName>
</protein>
<evidence type="ECO:0000313" key="12">
    <source>
        <dbReference type="EMBL" id="STN14523.1"/>
    </source>
</evidence>
<dbReference type="RefSeq" id="WP_001307257.1">
    <property type="nucleotide sequence ID" value="NZ_AP018796.1"/>
</dbReference>
<proteinExistence type="predicted"/>
<dbReference type="EMBL" id="CP026399">
    <property type="protein sequence ID" value="AUY00581.1"/>
    <property type="molecule type" value="Genomic_DNA"/>
</dbReference>
<dbReference type="EMBL" id="WTRC01000032">
    <property type="protein sequence ID" value="MWT20240.1"/>
    <property type="molecule type" value="Genomic_DNA"/>
</dbReference>
<dbReference type="Proteomes" id="UP000462410">
    <property type="component" value="Unassembled WGS sequence"/>
</dbReference>
<dbReference type="EMBL" id="LDXE02000012">
    <property type="protein sequence ID" value="PBN66902.1"/>
    <property type="molecule type" value="Genomic_DNA"/>
</dbReference>
<dbReference type="Proteomes" id="UP000487258">
    <property type="component" value="Unassembled WGS sequence"/>
</dbReference>
<sequence>MKNKLLIAAVLTGLLSGCVDGNSPSGSQEGVVKADPRYSECNLPDVNERGPIAAGLYISGTLPEGYWLMKPERKMHYKGDGIYQLIYSEKAGAVTMQFATMNWNPQFTVTGLELPLNQAKTLKKGGMDKNTKVVIPADGKYVWTIQIGPDKKAIAAMVAPCK</sequence>
<reference evidence="18 19" key="4">
    <citation type="submission" date="2018-06" db="EMBL/GenBank/DDBJ databases">
        <authorList>
            <consortium name="Pathogen Informatics"/>
            <person name="Doyle S."/>
        </authorList>
    </citation>
    <scope>NUCLEOTIDE SEQUENCE [LARGE SCALE GENOMIC DNA]</scope>
    <source>
        <strain evidence="11 18">NCTC10429</strain>
        <strain evidence="12 19">NCTC8960</strain>
    </source>
</reference>
<evidence type="ECO:0000313" key="9">
    <source>
        <dbReference type="EMBL" id="PBN66902.1"/>
    </source>
</evidence>
<dbReference type="Proteomes" id="UP000254088">
    <property type="component" value="Unassembled WGS sequence"/>
</dbReference>
<evidence type="ECO:0000313" key="3">
    <source>
        <dbReference type="EMBL" id="EFH6096780.1"/>
    </source>
</evidence>
<dbReference type="EMBL" id="WTMY01000082">
    <property type="protein sequence ID" value="MWL46080.1"/>
    <property type="molecule type" value="Genomic_DNA"/>
</dbReference>
<dbReference type="Proteomes" id="UP000281340">
    <property type="component" value="Unassembled WGS sequence"/>
</dbReference>
<evidence type="ECO:0000313" key="7">
    <source>
        <dbReference type="EMBL" id="MWT20240.1"/>
    </source>
</evidence>
<reference evidence="14 27" key="6">
    <citation type="submission" date="2018-09" db="EMBL/GenBank/DDBJ databases">
        <title>Persistent metagenomic signatures of early life antibiotic treatment in the infant gut microbiota and resistome.</title>
        <authorList>
            <person name="Gasparrini A.J."/>
        </authorList>
    </citation>
    <scope>NUCLEOTIDE SEQUENCE [LARGE SCALE GENOMIC DNA]</scope>
    <source>
        <strain evidence="14 27">T0181B.E-10</strain>
    </source>
</reference>
<dbReference type="Proteomes" id="UP000281521">
    <property type="component" value="Unassembled WGS sequence"/>
</dbReference>
<evidence type="ECO:0000313" key="28">
    <source>
        <dbReference type="Proteomes" id="UP000462410"/>
    </source>
</evidence>
<dbReference type="EMBL" id="RROO01000011">
    <property type="protein sequence ID" value="TJF68572.1"/>
    <property type="molecule type" value="Genomic_DNA"/>
</dbReference>
<dbReference type="AlphaFoldDB" id="A0A0E1INE2"/>
<dbReference type="Proteomes" id="UP000460654">
    <property type="component" value="Unassembled WGS sequence"/>
</dbReference>
<evidence type="ECO:0000313" key="16">
    <source>
        <dbReference type="Proteomes" id="UP000036331"/>
    </source>
</evidence>
<evidence type="ECO:0000313" key="27">
    <source>
        <dbReference type="Proteomes" id="UP000460654"/>
    </source>
</evidence>
<evidence type="ECO:0000313" key="20">
    <source>
        <dbReference type="Proteomes" id="UP000281340"/>
    </source>
</evidence>
<dbReference type="Proteomes" id="UP000436482">
    <property type="component" value="Unassembled WGS sequence"/>
</dbReference>
<reference evidence="1 17" key="3">
    <citation type="journal article" date="2018" name="MBio">
        <title>Genomic Analysis of Hospital Plumbing Reveals Diverse Reservoir of Bacterial Plasmids Conferring Carbapenem Resistance.</title>
        <authorList>
            <consortium name="NISC Comparative Sequencing Program"/>
            <person name="Weingarten R.A."/>
            <person name="Johnson R.C."/>
            <person name="Conlan S."/>
            <person name="Ramsburg A.M."/>
            <person name="Dekker J.P."/>
            <person name="Lau A.F."/>
            <person name="Khil P."/>
            <person name="Odom R.T."/>
            <person name="Deming C."/>
            <person name="Park M."/>
            <person name="Thomas P.J."/>
            <person name="Henderson D.K."/>
            <person name="Palmore T.N."/>
            <person name="Segre J.A."/>
            <person name="Frank K.M."/>
        </authorList>
    </citation>
    <scope>NUCLEOTIDE SEQUENCE [LARGE SCALE GENOMIC DNA]</scope>
    <source>
        <strain evidence="1 17">ECONIH4</strain>
    </source>
</reference>
<evidence type="ECO:0000313" key="22">
    <source>
        <dbReference type="Proteomes" id="UP000281900"/>
    </source>
</evidence>
<evidence type="ECO:0000313" key="17">
    <source>
        <dbReference type="Proteomes" id="UP000239554"/>
    </source>
</evidence>
<evidence type="ECO:0000313" key="10">
    <source>
        <dbReference type="EMBL" id="RLY56640.1"/>
    </source>
</evidence>
<reference evidence="15 21" key="8">
    <citation type="submission" date="2018-10" db="EMBL/GenBank/DDBJ databases">
        <authorList>
            <person name="Noll B N."/>
        </authorList>
    </citation>
    <scope>NUCLEOTIDE SEQUENCE [LARGE SCALE GENOMIC DNA]</scope>
    <source>
        <strain evidence="15">Ecoli022</strain>
    </source>
</reference>
<evidence type="ECO:0000313" key="4">
    <source>
        <dbReference type="EMBL" id="MWL46080.1"/>
    </source>
</evidence>
<evidence type="ECO:0000313" key="25">
    <source>
        <dbReference type="Proteomes" id="UP000436141"/>
    </source>
</evidence>
<evidence type="ECO:0000313" key="19">
    <source>
        <dbReference type="Proteomes" id="UP000255057"/>
    </source>
</evidence>
<reference evidence="9" key="2">
    <citation type="submission" date="2017-03" db="EMBL/GenBank/DDBJ databases">
        <title>The mobilome is the main driver of stx2-positive O26:H11 Escherichia coli strains evolution.</title>
        <authorList>
            <person name="Delannoy S."/>
            <person name="Mariani-Kurkdjian P."/>
            <person name="Webb H.E."/>
            <person name="Bonacorsi S."/>
            <person name="Fach P."/>
        </authorList>
    </citation>
    <scope>NUCLEOTIDE SEQUENCE</scope>
    <source>
        <strain evidence="9">34870</strain>
    </source>
</reference>
<reference evidence="8 25" key="11">
    <citation type="submission" date="2019-12" db="EMBL/GenBank/DDBJ databases">
        <title>Enteriobacteria Tanzani isolates_10434.</title>
        <authorList>
            <person name="Subbiah M."/>
            <person name="Call D."/>
        </authorList>
    </citation>
    <scope>NUCLEOTIDE SEQUENCE [LARGE SCALE GENOMIC DNA]</scope>
    <source>
        <strain evidence="8 25">10434wD1</strain>
    </source>
</reference>
<evidence type="ECO:0000313" key="1">
    <source>
        <dbReference type="EMBL" id="AUY00581.1"/>
    </source>
</evidence>
<dbReference type="EMBL" id="UGFO01000006">
    <property type="protein sequence ID" value="STN14523.1"/>
    <property type="molecule type" value="Genomic_DNA"/>
</dbReference>
<reference evidence="9 16" key="1">
    <citation type="journal article" date="2015" name="Genome Announc.">
        <title>Draft Genome Sequences of Human-Pathogenic Escherichia coli O26:H11 Strains Carrying the stx2 Gene Only and Circulating in France.</title>
        <authorList>
            <person name="Delannoy S."/>
            <person name="Mariani-Kurkdjian P."/>
            <person name="Bonacorsi S."/>
            <person name="Liguori S."/>
            <person name="Ison S.A."/>
            <person name="Fach P."/>
        </authorList>
    </citation>
    <scope>NUCLEOTIDE SEQUENCE [LARGE SCALE GENOMIC DNA]</scope>
    <source>
        <strain evidence="9 16">34870</strain>
    </source>
</reference>
<gene>
    <name evidence="9" type="ORF">ABE91_030035</name>
    <name evidence="15" type="ORF">BANRA_02502</name>
    <name evidence="1" type="ORF">C3F40_01340</name>
    <name evidence="13" type="ORF">C9194_08105</name>
    <name evidence="14" type="ORF">D4N09_26415</name>
    <name evidence="2" type="ORF">E2863_02281</name>
    <name evidence="10" type="ORF">EAI46_16115</name>
    <name evidence="3" type="ORF">GAI89_19365</name>
    <name evidence="7" type="ORF">GP965_04750</name>
    <name evidence="6" type="ORF">GP979_04395</name>
    <name evidence="5" type="ORF">GQA06_03285</name>
    <name evidence="4" type="ORF">GQM04_11210</name>
    <name evidence="8" type="ORF">GRW05_12910</name>
    <name evidence="11" type="ORF">NCTC10429_03253</name>
    <name evidence="12" type="ORF">NCTC8960_04914</name>
</gene>
<evidence type="ECO:0000313" key="5">
    <source>
        <dbReference type="EMBL" id="MWR12833.1"/>
    </source>
</evidence>
<evidence type="ECO:0000313" key="15">
    <source>
        <dbReference type="EMBL" id="VCY83840.1"/>
    </source>
</evidence>
<dbReference type="EMBL" id="WTQQ01000029">
    <property type="protein sequence ID" value="MWR87557.1"/>
    <property type="molecule type" value="Genomic_DNA"/>
</dbReference>
<reference evidence="10 20" key="7">
    <citation type="submission" date="2018-10" db="EMBL/GenBank/DDBJ databases">
        <title>Comparison of Escherichia coli isolates recovered from retail chicken and from chicken fecal samples by antimicrobial susceptibility test and whole genome sequencing.</title>
        <authorList>
            <person name="Tang B."/>
            <person name="Ma Y."/>
            <person name="He X."/>
            <person name="Cao L."/>
            <person name="Xia X."/>
            <person name="Yang H."/>
        </authorList>
    </citation>
    <scope>NUCLEOTIDE SEQUENCE [LARGE SCALE GENOMIC DNA]</scope>
    <source>
        <strain evidence="10 20">CMJH98b</strain>
    </source>
</reference>
<organism evidence="5 24">
    <name type="scientific">Escherichia coli</name>
    <dbReference type="NCBI Taxonomy" id="562"/>
    <lineage>
        <taxon>Bacteria</taxon>
        <taxon>Pseudomonadati</taxon>
        <taxon>Pseudomonadota</taxon>
        <taxon>Gammaproteobacteria</taxon>
        <taxon>Enterobacterales</taxon>
        <taxon>Enterobacteriaceae</taxon>
        <taxon>Escherichia</taxon>
    </lineage>
</organism>
<dbReference type="Proteomes" id="UP000531463">
    <property type="component" value="Unassembled WGS sequence"/>
</dbReference>
<evidence type="ECO:0000313" key="13">
    <source>
        <dbReference type="EMBL" id="TJF68572.1"/>
    </source>
</evidence>
<evidence type="ECO:0000313" key="8">
    <source>
        <dbReference type="EMBL" id="MXI75161.1"/>
    </source>
</evidence>
<name>A0A0E1INE2_ECOLX</name>
<dbReference type="GO" id="GO:0016798">
    <property type="term" value="F:hydrolase activity, acting on glycosyl bonds"/>
    <property type="evidence" value="ECO:0007669"/>
    <property type="project" value="UniProtKB-KW"/>
</dbReference>
<dbReference type="EMBL" id="WTQJ01000021">
    <property type="protein sequence ID" value="MWR12833.1"/>
    <property type="molecule type" value="Genomic_DNA"/>
</dbReference>
<dbReference type="EMBL" id="UWXJ01000001">
    <property type="protein sequence ID" value="VCY83840.1"/>
    <property type="molecule type" value="Genomic_DNA"/>
</dbReference>
<dbReference type="EMBL" id="RDDM01000125">
    <property type="protein sequence ID" value="RLY56640.1"/>
    <property type="molecule type" value="Genomic_DNA"/>
</dbReference>
<dbReference type="Proteomes" id="UP000255057">
    <property type="component" value="Unassembled WGS sequence"/>
</dbReference>
<dbReference type="EMBL" id="UGEX01000001">
    <property type="protein sequence ID" value="STL92500.1"/>
    <property type="molecule type" value="Genomic_DNA"/>
</dbReference>
<evidence type="ECO:0000313" key="6">
    <source>
        <dbReference type="EMBL" id="MWR87557.1"/>
    </source>
</evidence>
<dbReference type="EMBL" id="WUIY01000058">
    <property type="protein sequence ID" value="MXI75161.1"/>
    <property type="molecule type" value="Genomic_DNA"/>
</dbReference>
<evidence type="ECO:0000313" key="30">
    <source>
        <dbReference type="Proteomes" id="UP000531463"/>
    </source>
</evidence>
<dbReference type="Proteomes" id="UP000305093">
    <property type="component" value="Unassembled WGS sequence"/>
</dbReference>
<keyword evidence="5" id="KW-0326">Glycosidase</keyword>
<evidence type="ECO:0000313" key="21">
    <source>
        <dbReference type="Proteomes" id="UP000281521"/>
    </source>
</evidence>
<dbReference type="PROSITE" id="PS51257">
    <property type="entry name" value="PROKAR_LIPOPROTEIN"/>
    <property type="match status" value="1"/>
</dbReference>
<reference evidence="13 23" key="9">
    <citation type="submission" date="2018-12" db="EMBL/GenBank/DDBJ databases">
        <title>Food and Water Safety Consortium.</title>
        <authorList>
            <person name="Tyson S."/>
            <person name="Peterson C.-L."/>
            <person name="Olson A."/>
            <person name="Tyler S."/>
            <person name="Cabral J."/>
            <person name="Lynch T."/>
            <person name="Knox N."/>
            <person name="Van Domselaar G."/>
            <person name="Graham M."/>
        </authorList>
    </citation>
    <scope>NUCLEOTIDE SEQUENCE [LARGE SCALE GENOMIC DNA]</scope>
    <source>
        <strain evidence="13 23">FWSEC0419</strain>
    </source>
</reference>
<evidence type="ECO:0000313" key="18">
    <source>
        <dbReference type="Proteomes" id="UP000254088"/>
    </source>
</evidence>
<evidence type="ECO:0000313" key="24">
    <source>
        <dbReference type="Proteomes" id="UP000430387"/>
    </source>
</evidence>
<accession>A0A0E1INE2</accession>
<reference evidence="2 22" key="5">
    <citation type="submission" date="2018-07" db="EMBL/GenBank/DDBJ databases">
        <title>Genomic analysis of colistin resistant EHEC isolated from cattle in Japan.</title>
        <authorList>
            <person name="Kusumoto M."/>
            <person name="Misumi W."/>
            <person name="Ogura Y."/>
            <person name="Hayashi T."/>
            <person name="Akiba M."/>
        </authorList>
    </citation>
    <scope>NUCLEOTIDE SEQUENCE [LARGE SCALE GENOMIC DNA]</scope>
    <source>
        <strain evidence="2 22">E2863</strain>
    </source>
</reference>
<evidence type="ECO:0000313" key="26">
    <source>
        <dbReference type="Proteomes" id="UP000436482"/>
    </source>
</evidence>
<keyword evidence="5" id="KW-0378">Hydrolase</keyword>
<reference evidence="4 29" key="10">
    <citation type="submission" date="2019-12" db="EMBL/GenBank/DDBJ databases">
        <title>Enteriobacteria Tanzani isolates_10432.</title>
        <authorList>
            <person name="Subbiah M."/>
            <person name="Call D."/>
        </authorList>
    </citation>
    <scope>NUCLEOTIDE SEQUENCE [LARGE SCALE GENOMIC DNA]</scope>
    <source>
        <strain evidence="4 29">10432wF6</strain>
    </source>
</reference>
<dbReference type="Proteomes" id="UP000281900">
    <property type="component" value="Chromosome"/>
</dbReference>
<dbReference type="Proteomes" id="UP000436141">
    <property type="component" value="Unassembled WGS sequence"/>
</dbReference>
<dbReference type="Proteomes" id="UP000239554">
    <property type="component" value="Chromosome"/>
</dbReference>
<reference evidence="24 26" key="12">
    <citation type="submission" date="2019-12" db="EMBL/GenBank/DDBJ databases">
        <title>Enteriobacteria Tanzani isolates_8377-8380.</title>
        <authorList>
            <person name="Subbiah M."/>
            <person name="Call D."/>
        </authorList>
    </citation>
    <scope>NUCLEOTIDE SEQUENCE [LARGE SCALE GENOMIC DNA]</scope>
    <source>
        <strain evidence="7 28">8378wH8</strain>
        <strain evidence="6 26">8379wE6</strain>
        <strain evidence="5 24">8380wG1</strain>
    </source>
</reference>
<evidence type="ECO:0000313" key="29">
    <source>
        <dbReference type="Proteomes" id="UP000487258"/>
    </source>
</evidence>
<dbReference type="EMBL" id="QYOH01000154">
    <property type="protein sequence ID" value="TXU28439.1"/>
    <property type="molecule type" value="Genomic_DNA"/>
</dbReference>
<evidence type="ECO:0000313" key="23">
    <source>
        <dbReference type="Proteomes" id="UP000305093"/>
    </source>
</evidence>
<dbReference type="Proteomes" id="UP000036331">
    <property type="component" value="Unassembled WGS sequence"/>
</dbReference>